<evidence type="ECO:0000313" key="2">
    <source>
        <dbReference type="Proteomes" id="UP001185069"/>
    </source>
</evidence>
<accession>A0ABU1JBL8</accession>
<dbReference type="RefSeq" id="WP_309798447.1">
    <property type="nucleotide sequence ID" value="NZ_BAAAHY010000005.1"/>
</dbReference>
<protein>
    <submittedName>
        <fullName evidence="1">Uncharacterized protein YdeI (YjbR/CyaY-like superfamily)</fullName>
    </submittedName>
</protein>
<keyword evidence="2" id="KW-1185">Reference proteome</keyword>
<dbReference type="Pfam" id="PF13376">
    <property type="entry name" value="OmdA"/>
    <property type="match status" value="1"/>
</dbReference>
<proteinExistence type="predicted"/>
<name>A0ABU1JBL8_9MICC</name>
<dbReference type="Proteomes" id="UP001185069">
    <property type="component" value="Unassembled WGS sequence"/>
</dbReference>
<gene>
    <name evidence="1" type="ORF">JOE69_002066</name>
</gene>
<evidence type="ECO:0000313" key="1">
    <source>
        <dbReference type="EMBL" id="MDR6269828.1"/>
    </source>
</evidence>
<comment type="caution">
    <text evidence="1">The sequence shown here is derived from an EMBL/GenBank/DDBJ whole genome shotgun (WGS) entry which is preliminary data.</text>
</comment>
<reference evidence="1 2" key="1">
    <citation type="submission" date="2023-07" db="EMBL/GenBank/DDBJ databases">
        <title>Sequencing the genomes of 1000 actinobacteria strains.</title>
        <authorList>
            <person name="Klenk H.-P."/>
        </authorList>
    </citation>
    <scope>NUCLEOTIDE SEQUENCE [LARGE SCALE GENOMIC DNA]</scope>
    <source>
        <strain evidence="1 2">DSM 14555</strain>
    </source>
</reference>
<dbReference type="EMBL" id="JAVDQF010000001">
    <property type="protein sequence ID" value="MDR6269828.1"/>
    <property type="molecule type" value="Genomic_DNA"/>
</dbReference>
<organism evidence="1 2">
    <name type="scientific">Arthrobacter russicus</name>
    <dbReference type="NCBI Taxonomy" id="172040"/>
    <lineage>
        <taxon>Bacteria</taxon>
        <taxon>Bacillati</taxon>
        <taxon>Actinomycetota</taxon>
        <taxon>Actinomycetes</taxon>
        <taxon>Micrococcales</taxon>
        <taxon>Micrococcaceae</taxon>
        <taxon>Arthrobacter</taxon>
    </lineage>
</organism>
<sequence length="198" mass="22663">MPVDLPELLLKDAVEWRAWLAEHHADRPGVWLALHKKGGSATELDYATALEHALCFGWIDGQVKRRDAESFFQRWTPRTKKSIWSIKNTEHIADLEARGLMQPAGRLAVQAAKDDGRWAQAYQRQSDAELPQDLLAAVALVPEAQQMLDVLNTQNRFALYFRLSQLKTDLGRKRRIEAFVQMLARHEAPYPQKQKPEA</sequence>